<protein>
    <submittedName>
        <fullName evidence="1">Uncharacterized protein</fullName>
    </submittedName>
</protein>
<dbReference type="AlphaFoldDB" id="A0A0V1G2F2"/>
<accession>A0A0V1G2F2</accession>
<keyword evidence="2" id="KW-1185">Reference proteome</keyword>
<proteinExistence type="predicted"/>
<evidence type="ECO:0000313" key="2">
    <source>
        <dbReference type="Proteomes" id="UP000054995"/>
    </source>
</evidence>
<evidence type="ECO:0000313" key="1">
    <source>
        <dbReference type="EMBL" id="KRY92430.1"/>
    </source>
</evidence>
<dbReference type="EMBL" id="JYDT01000007">
    <property type="protein sequence ID" value="KRY92430.1"/>
    <property type="molecule type" value="Genomic_DNA"/>
</dbReference>
<dbReference type="Proteomes" id="UP000054995">
    <property type="component" value="Unassembled WGS sequence"/>
</dbReference>
<dbReference type="OrthoDB" id="5920390at2759"/>
<name>A0A0V1G2F2_TRIPS</name>
<comment type="caution">
    <text evidence="1">The sequence shown here is derived from an EMBL/GenBank/DDBJ whole genome shotgun (WGS) entry which is preliminary data.</text>
</comment>
<gene>
    <name evidence="1" type="ORF">T4D_176</name>
</gene>
<sequence length="106" mass="12633">MGLRDRDFDRYNQVCIHILTYFCRNNRNIVIGEIIKINVKHYLIVVDTFIRHFAIRDATLTLNKFPVDSTAMNAEKEWKFWLLQFEDFVQLTVDAGAFHMMLESVF</sequence>
<organism evidence="1 2">
    <name type="scientific">Trichinella pseudospiralis</name>
    <name type="common">Parasitic roundworm</name>
    <dbReference type="NCBI Taxonomy" id="6337"/>
    <lineage>
        <taxon>Eukaryota</taxon>
        <taxon>Metazoa</taxon>
        <taxon>Ecdysozoa</taxon>
        <taxon>Nematoda</taxon>
        <taxon>Enoplea</taxon>
        <taxon>Dorylaimia</taxon>
        <taxon>Trichinellida</taxon>
        <taxon>Trichinellidae</taxon>
        <taxon>Trichinella</taxon>
    </lineage>
</organism>
<reference evidence="1 2" key="1">
    <citation type="submission" date="2015-01" db="EMBL/GenBank/DDBJ databases">
        <title>Evolution of Trichinella species and genotypes.</title>
        <authorList>
            <person name="Korhonen P.K."/>
            <person name="Edoardo P."/>
            <person name="Giuseppe L.R."/>
            <person name="Gasser R.B."/>
        </authorList>
    </citation>
    <scope>NUCLEOTIDE SEQUENCE [LARGE SCALE GENOMIC DNA]</scope>
    <source>
        <strain evidence="1">ISS470</strain>
    </source>
</reference>